<dbReference type="InterPro" id="IPR012677">
    <property type="entry name" value="Nucleotide-bd_a/b_plait_sf"/>
</dbReference>
<evidence type="ECO:0000256" key="1">
    <source>
        <dbReference type="ARBA" id="ARBA00022884"/>
    </source>
</evidence>
<evidence type="ECO:0000313" key="4">
    <source>
        <dbReference type="EMBL" id="KZN92794.1"/>
    </source>
</evidence>
<proteinExistence type="predicted"/>
<dbReference type="Proteomes" id="UP000076449">
    <property type="component" value="Chromosome I"/>
</dbReference>
<dbReference type="GO" id="GO:0003723">
    <property type="term" value="F:RNA binding"/>
    <property type="evidence" value="ECO:0007669"/>
    <property type="project" value="UniProtKB-UniRule"/>
</dbReference>
<dbReference type="SUPFAM" id="SSF54928">
    <property type="entry name" value="RNA-binding domain, RBD"/>
    <property type="match status" value="1"/>
</dbReference>
<feature type="domain" description="RRM" evidence="3">
    <location>
        <begin position="98"/>
        <end position="176"/>
    </location>
</feature>
<accession>A0A167XGC3</accession>
<dbReference type="Pfam" id="PF00076">
    <property type="entry name" value="RRM_1"/>
    <property type="match status" value="1"/>
</dbReference>
<reference evidence="4" key="1">
    <citation type="journal article" date="2014" name="Genome Announc.">
        <title>Complete sequencing and chromosome-scale genome assembly of the industrial progenitor strain P2niaD18 from the penicillin producer Penicillium chrysogenum.</title>
        <authorList>
            <person name="Specht T."/>
            <person name="Dahlmann T.A."/>
            <person name="Zadra I."/>
            <person name="Kurnsteiner H."/>
            <person name="Kuck U."/>
        </authorList>
    </citation>
    <scope>NUCLEOTIDE SEQUENCE [LARGE SCALE GENOMIC DNA]</scope>
    <source>
        <strain evidence="4">P2niaD18</strain>
    </source>
</reference>
<dbReference type="PROSITE" id="PS50102">
    <property type="entry name" value="RRM"/>
    <property type="match status" value="1"/>
</dbReference>
<evidence type="ECO:0000259" key="3">
    <source>
        <dbReference type="PROSITE" id="PS50102"/>
    </source>
</evidence>
<dbReference type="Gene3D" id="3.30.70.330">
    <property type="match status" value="1"/>
</dbReference>
<dbReference type="GO" id="GO:0005654">
    <property type="term" value="C:nucleoplasm"/>
    <property type="evidence" value="ECO:0007669"/>
    <property type="project" value="TreeGrafter"/>
</dbReference>
<dbReference type="GO" id="GO:0000398">
    <property type="term" value="P:mRNA splicing, via spliceosome"/>
    <property type="evidence" value="ECO:0007669"/>
    <property type="project" value="TreeGrafter"/>
</dbReference>
<keyword evidence="1 2" id="KW-0694">RNA-binding</keyword>
<dbReference type="InterPro" id="IPR000504">
    <property type="entry name" value="RRM_dom"/>
</dbReference>
<name>A0A167XGC3_PENCH</name>
<dbReference type="EMBL" id="CM002798">
    <property type="protein sequence ID" value="KZN92794.1"/>
    <property type="molecule type" value="Genomic_DNA"/>
</dbReference>
<dbReference type="SMART" id="SM00360">
    <property type="entry name" value="RRM"/>
    <property type="match status" value="1"/>
</dbReference>
<dbReference type="GO" id="GO:0061574">
    <property type="term" value="C:ASAP complex"/>
    <property type="evidence" value="ECO:0007669"/>
    <property type="project" value="TreeGrafter"/>
</dbReference>
<organism evidence="4">
    <name type="scientific">Penicillium chrysogenum</name>
    <name type="common">Penicillium notatum</name>
    <dbReference type="NCBI Taxonomy" id="5076"/>
    <lineage>
        <taxon>Eukaryota</taxon>
        <taxon>Fungi</taxon>
        <taxon>Dikarya</taxon>
        <taxon>Ascomycota</taxon>
        <taxon>Pezizomycotina</taxon>
        <taxon>Eurotiomycetes</taxon>
        <taxon>Eurotiomycetidae</taxon>
        <taxon>Eurotiales</taxon>
        <taxon>Aspergillaceae</taxon>
        <taxon>Penicillium</taxon>
        <taxon>Penicillium chrysogenum species complex</taxon>
    </lineage>
</organism>
<dbReference type="PANTHER" id="PTHR15481:SF0">
    <property type="entry name" value="LD23870P-RELATED"/>
    <property type="match status" value="1"/>
</dbReference>
<dbReference type="InterPro" id="IPR035979">
    <property type="entry name" value="RBD_domain_sf"/>
</dbReference>
<protein>
    <submittedName>
        <fullName evidence="4">RNA-binding protein with serine-rich domain</fullName>
    </submittedName>
</protein>
<gene>
    <name evidence="4" type="ORF">EN45_029550</name>
</gene>
<evidence type="ECO:0000256" key="2">
    <source>
        <dbReference type="PROSITE-ProRule" id="PRU00176"/>
    </source>
</evidence>
<dbReference type="AlphaFoldDB" id="A0A167XGC3"/>
<dbReference type="GO" id="GO:0005737">
    <property type="term" value="C:cytoplasm"/>
    <property type="evidence" value="ECO:0007669"/>
    <property type="project" value="TreeGrafter"/>
</dbReference>
<dbReference type="PANTHER" id="PTHR15481">
    <property type="entry name" value="RIBONUCLEIC ACID BINDING PROTEIN S1"/>
    <property type="match status" value="1"/>
</dbReference>
<sequence length="273" mass="29837">MSTEHGLILYIVRNPEVKARPEALPEVRHTVDAIAIVQKPDPDPRLVVEPDLAVAVEVVAVTIAEAKAAHLLPILALREVLSARHHIHELGADLSSSQQIVVEKLTKNVTENHIREIFGGFGVIEYLDLPINEAFMTNRGTAYILYYDPADAEAAIAHMHEAQLDGAILNVSIVLPRRTAEDHTQARHLRPDGTEAVDLQNAMTFIGPRLHRDHDLQFVPDHTLLDLAHRHPAEVVAQTRGIDDAGAQATAVMVTAAEVAVQTGTEATIDIEC</sequence>